<dbReference type="EMBL" id="RCCP01000003">
    <property type="protein sequence ID" value="RLJ86588.1"/>
    <property type="molecule type" value="Genomic_DNA"/>
</dbReference>
<keyword evidence="2" id="KW-1185">Reference proteome</keyword>
<comment type="caution">
    <text evidence="1">The sequence shown here is derived from an EMBL/GenBank/DDBJ whole genome shotgun (WGS) entry which is preliminary data.</text>
</comment>
<dbReference type="RefSeq" id="WP_121300358.1">
    <property type="nucleotide sequence ID" value="NZ_QBEW01000033.1"/>
</dbReference>
<evidence type="ECO:0000313" key="1">
    <source>
        <dbReference type="EMBL" id="RLJ86588.1"/>
    </source>
</evidence>
<dbReference type="AlphaFoldDB" id="A0A497YHK2"/>
<accession>A0A497YHK2</accession>
<sequence length="186" mass="20864">MTLQNLIQKRMLVLIGLVLAAALIIALVWSSDTVDTAQQAVRDGDDDLVLTPVYELNGRALFFYIRGNDNFGAATATESWFGWRLEQKTEGTIPSMDDPNRINNYVSHEDGFVYGLFDPADGRHVQIGEMPADHLLLGERFPTELLEETGLAGKAVWFIENAPEERPIPLQLLDADGQELQRLEMY</sequence>
<dbReference type="Proteomes" id="UP000280791">
    <property type="component" value="Unassembled WGS sequence"/>
</dbReference>
<gene>
    <name evidence="1" type="ORF">DFR62_2190</name>
</gene>
<name>A0A497YHK2_9BACL</name>
<evidence type="ECO:0000313" key="2">
    <source>
        <dbReference type="Proteomes" id="UP000280791"/>
    </source>
</evidence>
<organism evidence="1 2">
    <name type="scientific">Planococcus citreus</name>
    <dbReference type="NCBI Taxonomy" id="1373"/>
    <lineage>
        <taxon>Bacteria</taxon>
        <taxon>Bacillati</taxon>
        <taxon>Bacillota</taxon>
        <taxon>Bacilli</taxon>
        <taxon>Bacillales</taxon>
        <taxon>Caryophanaceae</taxon>
        <taxon>Planococcus</taxon>
    </lineage>
</organism>
<proteinExistence type="predicted"/>
<reference evidence="1 2" key="1">
    <citation type="submission" date="2018-10" db="EMBL/GenBank/DDBJ databases">
        <title>Genomic Encyclopedia of Type Strains, Phase IV (KMG-IV): sequencing the most valuable type-strain genomes for metagenomic binning, comparative biology and taxonomic classification.</title>
        <authorList>
            <person name="Goeker M."/>
        </authorList>
    </citation>
    <scope>NUCLEOTIDE SEQUENCE [LARGE SCALE GENOMIC DNA]</scope>
    <source>
        <strain evidence="1 2">DSM 20549</strain>
    </source>
</reference>
<dbReference type="OrthoDB" id="2869073at2"/>
<protein>
    <submittedName>
        <fullName evidence="1">Uncharacterized protein</fullName>
    </submittedName>
</protein>